<dbReference type="Gene3D" id="3.40.640.10">
    <property type="entry name" value="Type I PLP-dependent aspartate aminotransferase-like (Major domain)"/>
    <property type="match status" value="1"/>
</dbReference>
<comment type="caution">
    <text evidence="3">The sequence shown here is derived from an EMBL/GenBank/DDBJ whole genome shotgun (WGS) entry which is preliminary data.</text>
</comment>
<dbReference type="Gene3D" id="3.90.1150.10">
    <property type="entry name" value="Aspartate Aminotransferase, domain 1"/>
    <property type="match status" value="1"/>
</dbReference>
<dbReference type="GO" id="GO:0008483">
    <property type="term" value="F:transaminase activity"/>
    <property type="evidence" value="ECO:0007669"/>
    <property type="project" value="UniProtKB-KW"/>
</dbReference>
<feature type="domain" description="Aminotransferase class V" evidence="2">
    <location>
        <begin position="91"/>
        <end position="386"/>
    </location>
</feature>
<keyword evidence="4" id="KW-1185">Reference proteome</keyword>
<protein>
    <submittedName>
        <fullName evidence="3">Aminotransferase V</fullName>
    </submittedName>
</protein>
<dbReference type="InterPro" id="IPR015424">
    <property type="entry name" value="PyrdxlP-dep_Trfase"/>
</dbReference>
<name>A0A8J3QQ16_9ACTN</name>
<evidence type="ECO:0000313" key="4">
    <source>
        <dbReference type="Proteomes" id="UP000642748"/>
    </source>
</evidence>
<dbReference type="Proteomes" id="UP000642748">
    <property type="component" value="Unassembled WGS sequence"/>
</dbReference>
<dbReference type="PANTHER" id="PTHR43586">
    <property type="entry name" value="CYSTEINE DESULFURASE"/>
    <property type="match status" value="1"/>
</dbReference>
<dbReference type="InterPro" id="IPR015422">
    <property type="entry name" value="PyrdxlP-dep_Trfase_small"/>
</dbReference>
<dbReference type="PANTHER" id="PTHR43586:SF15">
    <property type="entry name" value="BLR3095 PROTEIN"/>
    <property type="match status" value="1"/>
</dbReference>
<dbReference type="EMBL" id="BONZ01000027">
    <property type="protein sequence ID" value="GIH14819.1"/>
    <property type="molecule type" value="Genomic_DNA"/>
</dbReference>
<feature type="compositionally biased region" description="Basic and acidic residues" evidence="1">
    <location>
        <begin position="22"/>
        <end position="38"/>
    </location>
</feature>
<reference evidence="3" key="1">
    <citation type="submission" date="2021-01" db="EMBL/GenBank/DDBJ databases">
        <title>Whole genome shotgun sequence of Rugosimonospora africana NBRC 104875.</title>
        <authorList>
            <person name="Komaki H."/>
            <person name="Tamura T."/>
        </authorList>
    </citation>
    <scope>NUCLEOTIDE SEQUENCE</scope>
    <source>
        <strain evidence="3">NBRC 104875</strain>
    </source>
</reference>
<dbReference type="InterPro" id="IPR000192">
    <property type="entry name" value="Aminotrans_V_dom"/>
</dbReference>
<feature type="compositionally biased region" description="Basic and acidic residues" evidence="1">
    <location>
        <begin position="1"/>
        <end position="13"/>
    </location>
</feature>
<keyword evidence="3" id="KW-0808">Transferase</keyword>
<keyword evidence="3" id="KW-0032">Aminotransferase</keyword>
<dbReference type="Pfam" id="PF00266">
    <property type="entry name" value="Aminotran_5"/>
    <property type="match status" value="1"/>
</dbReference>
<dbReference type="RefSeq" id="WP_203918440.1">
    <property type="nucleotide sequence ID" value="NZ_BONZ01000027.1"/>
</dbReference>
<sequence length="421" mass="45420">MATDRSATDRPATDRSATNRPADGRAGDSRPAHGRTGDSRPASPVAPDSFGPFDGRVWLNTAHQGPLPRVAVEAAARAASLKAAPHRIPDEAFTDEPERLRGLLATLVGGRVDEIVLGNSTSYGLQLVAGGLPWQSGDEVLVVDGDYPATVLPWSRLTDRGVHTRRLHPGAGAPTATELAATLTDATRVFALTWVNSFTGHAADLDALGRVCREAGVTFVVNASQAIGARPIDVSRVPVDAVASCGYKWLCGPYGTGFTWLRPGLRDRLRPQQAYWLAMQAGRGLDHMRDYTVRDDLGVRGMDVFCPANFANTLPWAAAIDLFLSVGVPAVAEYDQWLVDVLLAGIDPEVYEVLSPVRGPARSTLVVLARRDGDNERRYRQLAEAGVDVAYREGNLRLCPHLFTTPDEIDRALEVLHRPAS</sequence>
<evidence type="ECO:0000259" key="2">
    <source>
        <dbReference type="Pfam" id="PF00266"/>
    </source>
</evidence>
<accession>A0A8J3QQ16</accession>
<organism evidence="3 4">
    <name type="scientific">Rugosimonospora africana</name>
    <dbReference type="NCBI Taxonomy" id="556532"/>
    <lineage>
        <taxon>Bacteria</taxon>
        <taxon>Bacillati</taxon>
        <taxon>Actinomycetota</taxon>
        <taxon>Actinomycetes</taxon>
        <taxon>Micromonosporales</taxon>
        <taxon>Micromonosporaceae</taxon>
        <taxon>Rugosimonospora</taxon>
    </lineage>
</organism>
<dbReference type="AlphaFoldDB" id="A0A8J3QQ16"/>
<proteinExistence type="predicted"/>
<dbReference type="InterPro" id="IPR015421">
    <property type="entry name" value="PyrdxlP-dep_Trfase_major"/>
</dbReference>
<dbReference type="SUPFAM" id="SSF53383">
    <property type="entry name" value="PLP-dependent transferases"/>
    <property type="match status" value="1"/>
</dbReference>
<gene>
    <name evidence="3" type="ORF">Raf01_29910</name>
</gene>
<feature type="region of interest" description="Disordered" evidence="1">
    <location>
        <begin position="1"/>
        <end position="49"/>
    </location>
</feature>
<evidence type="ECO:0000256" key="1">
    <source>
        <dbReference type="SAM" id="MobiDB-lite"/>
    </source>
</evidence>
<evidence type="ECO:0000313" key="3">
    <source>
        <dbReference type="EMBL" id="GIH14819.1"/>
    </source>
</evidence>